<evidence type="ECO:0000313" key="1">
    <source>
        <dbReference type="EMBL" id="ALZ46269.1"/>
    </source>
</evidence>
<protein>
    <submittedName>
        <fullName evidence="1">Uncharacterized protein</fullName>
    </submittedName>
</protein>
<proteinExistence type="predicted"/>
<dbReference type="AlphaFoldDB" id="A0A2Z1CD36"/>
<organism evidence="1">
    <name type="scientific">Pseudomonas putida</name>
    <name type="common">Arthrobacter siderocapsulatus</name>
    <dbReference type="NCBI Taxonomy" id="303"/>
    <lineage>
        <taxon>Bacteria</taxon>
        <taxon>Pseudomonadati</taxon>
        <taxon>Pseudomonadota</taxon>
        <taxon>Gammaproteobacteria</taxon>
        <taxon>Pseudomonadales</taxon>
        <taxon>Pseudomonadaceae</taxon>
        <taxon>Pseudomonas</taxon>
    </lineage>
</organism>
<geneLocation type="plasmid" evidence="1">
    <name>p12969-DIM</name>
</geneLocation>
<keyword evidence="1" id="KW-0614">Plasmid</keyword>
<accession>A0A2Z1CD36</accession>
<dbReference type="EMBL" id="KU130294">
    <property type="protein sequence ID" value="ALZ46269.1"/>
    <property type="molecule type" value="Genomic_DNA"/>
</dbReference>
<reference evidence="1" key="1">
    <citation type="journal article" date="2015" name="J. Antimicrob. Chemother.">
        <title>Genetic characterization of a novel blaDIM-2-carrying megaplasmid p12969-DIM from clinical Pseudomonas putida.</title>
        <authorList>
            <person name="Sun F."/>
            <person name="Zhou D."/>
            <person name="Wang Q."/>
            <person name="Feng J."/>
            <person name="Feng W."/>
            <person name="Luo W."/>
            <person name="Liu Y."/>
            <person name="Qiu X."/>
            <person name="Yin Z."/>
            <person name="Xia P."/>
        </authorList>
    </citation>
    <scope>NUCLEOTIDE SEQUENCE</scope>
    <source>
        <strain evidence="1">12969</strain>
        <plasmid evidence="1">p12969-DIM</plasmid>
    </source>
</reference>
<sequence>MAEFSLLGGLDSMWLSSPDLMCARTGDFIDARKHEARTVAGSGVTAAY</sequence>
<name>A0A2Z1CD36_PSEPU</name>